<dbReference type="InterPro" id="IPR027417">
    <property type="entry name" value="P-loop_NTPase"/>
</dbReference>
<dbReference type="PROSITE" id="PS00211">
    <property type="entry name" value="ABC_TRANSPORTER_1"/>
    <property type="match status" value="1"/>
</dbReference>
<dbReference type="Pfam" id="PF00005">
    <property type="entry name" value="ABC_tran"/>
    <property type="match status" value="1"/>
</dbReference>
<name>A0A1R4KQZ9_9MICO</name>
<evidence type="ECO:0000313" key="5">
    <source>
        <dbReference type="EMBL" id="SJN46513.1"/>
    </source>
</evidence>
<evidence type="ECO:0000256" key="3">
    <source>
        <dbReference type="ARBA" id="ARBA00022840"/>
    </source>
</evidence>
<dbReference type="InterPro" id="IPR003439">
    <property type="entry name" value="ABC_transporter-like_ATP-bd"/>
</dbReference>
<dbReference type="Gene3D" id="3.40.50.300">
    <property type="entry name" value="P-loop containing nucleotide triphosphate hydrolases"/>
    <property type="match status" value="1"/>
</dbReference>
<keyword evidence="1" id="KW-0813">Transport</keyword>
<dbReference type="InterPro" id="IPR017871">
    <property type="entry name" value="ABC_transporter-like_CS"/>
</dbReference>
<dbReference type="AlphaFoldDB" id="A0A1R4KQZ9"/>
<dbReference type="SMART" id="SM00382">
    <property type="entry name" value="AAA"/>
    <property type="match status" value="1"/>
</dbReference>
<dbReference type="PROSITE" id="PS50893">
    <property type="entry name" value="ABC_TRANSPORTER_2"/>
    <property type="match status" value="1"/>
</dbReference>
<dbReference type="RefSeq" id="WP_087133017.1">
    <property type="nucleotide sequence ID" value="NZ_FUKO01000044.1"/>
</dbReference>
<dbReference type="OrthoDB" id="9112331at2"/>
<reference evidence="5 6" key="1">
    <citation type="submission" date="2017-02" db="EMBL/GenBank/DDBJ databases">
        <authorList>
            <person name="Peterson S.W."/>
        </authorList>
    </citation>
    <scope>NUCLEOTIDE SEQUENCE [LARGE SCALE GENOMIC DNA]</scope>
    <source>
        <strain evidence="5 6">B Mb 05.01</strain>
    </source>
</reference>
<keyword evidence="2" id="KW-0547">Nucleotide-binding</keyword>
<dbReference type="PANTHER" id="PTHR42781">
    <property type="entry name" value="SPERMIDINE/PUTRESCINE IMPORT ATP-BINDING PROTEIN POTA"/>
    <property type="match status" value="1"/>
</dbReference>
<gene>
    <name evidence="5" type="ORF">FM104_14985</name>
</gene>
<dbReference type="InterPro" id="IPR050093">
    <property type="entry name" value="ABC_SmlMolc_Importer"/>
</dbReference>
<dbReference type="SUPFAM" id="SSF52540">
    <property type="entry name" value="P-loop containing nucleoside triphosphate hydrolases"/>
    <property type="match status" value="1"/>
</dbReference>
<proteinExistence type="predicted"/>
<dbReference type="PANTHER" id="PTHR42781:SF4">
    <property type="entry name" value="SPERMIDINE_PUTRESCINE IMPORT ATP-BINDING PROTEIN POTA"/>
    <property type="match status" value="1"/>
</dbReference>
<dbReference type="GO" id="GO:0005524">
    <property type="term" value="F:ATP binding"/>
    <property type="evidence" value="ECO:0007669"/>
    <property type="project" value="UniProtKB-KW"/>
</dbReference>
<organism evidence="5 6">
    <name type="scientific">Microbacterium esteraromaticum</name>
    <dbReference type="NCBI Taxonomy" id="57043"/>
    <lineage>
        <taxon>Bacteria</taxon>
        <taxon>Bacillati</taxon>
        <taxon>Actinomycetota</taxon>
        <taxon>Actinomycetes</taxon>
        <taxon>Micrococcales</taxon>
        <taxon>Microbacteriaceae</taxon>
        <taxon>Microbacterium</taxon>
    </lineage>
</organism>
<dbReference type="EMBL" id="FUKO01000044">
    <property type="protein sequence ID" value="SJN46513.1"/>
    <property type="molecule type" value="Genomic_DNA"/>
</dbReference>
<evidence type="ECO:0000313" key="6">
    <source>
        <dbReference type="Proteomes" id="UP000196320"/>
    </source>
</evidence>
<keyword evidence="6" id="KW-1185">Reference proteome</keyword>
<dbReference type="InterPro" id="IPR003593">
    <property type="entry name" value="AAA+_ATPase"/>
</dbReference>
<dbReference type="GO" id="GO:0016887">
    <property type="term" value="F:ATP hydrolysis activity"/>
    <property type="evidence" value="ECO:0007669"/>
    <property type="project" value="InterPro"/>
</dbReference>
<accession>A0A1R4KQZ9</accession>
<dbReference type="Proteomes" id="UP000196320">
    <property type="component" value="Unassembled WGS sequence"/>
</dbReference>
<sequence>MSGAVDAHVVVTHAAVDARLTLAAGEVLAVMGPSGAGKTTLLDALSGLTRLDDGYLDIDGDRIADARQHTPPSRRSIGLLGQEALLFPHMTAAENIAFAAQSGGASRDASRAIAAEWMERVGLAGLGGRRPGELSGGQSQRIALARALAARPRLLLLDEPFSSLDVQAAAQLREVVRDQLQGTTTIVVSHTVADAAALADSLVFLEHGRITQQGPLYEVLASPASDFAAAVAASR</sequence>
<evidence type="ECO:0000256" key="2">
    <source>
        <dbReference type="ARBA" id="ARBA00022741"/>
    </source>
</evidence>
<keyword evidence="3 5" id="KW-0067">ATP-binding</keyword>
<feature type="domain" description="ABC transporter" evidence="4">
    <location>
        <begin position="5"/>
        <end position="232"/>
    </location>
</feature>
<protein>
    <submittedName>
        <fullName evidence="5">Molybdenum transport ATP-binding protein ModC (TC 3.A.1.8.1)</fullName>
    </submittedName>
</protein>
<evidence type="ECO:0000259" key="4">
    <source>
        <dbReference type="PROSITE" id="PS50893"/>
    </source>
</evidence>
<evidence type="ECO:0000256" key="1">
    <source>
        <dbReference type="ARBA" id="ARBA00022448"/>
    </source>
</evidence>